<protein>
    <recommendedName>
        <fullName evidence="3">DDE superfamily endonuclease</fullName>
    </recommendedName>
</protein>
<name>A0ABQ2UN47_9PSEU</name>
<dbReference type="EMBL" id="BMRE01000018">
    <property type="protein sequence ID" value="GGU45802.1"/>
    <property type="molecule type" value="Genomic_DNA"/>
</dbReference>
<evidence type="ECO:0008006" key="3">
    <source>
        <dbReference type="Google" id="ProtNLM"/>
    </source>
</evidence>
<evidence type="ECO:0000313" key="1">
    <source>
        <dbReference type="EMBL" id="GGU45802.1"/>
    </source>
</evidence>
<comment type="caution">
    <text evidence="1">The sequence shown here is derived from an EMBL/GenBank/DDBJ whole genome shotgun (WGS) entry which is preliminary data.</text>
</comment>
<accession>A0ABQ2UN47</accession>
<proteinExistence type="predicted"/>
<reference evidence="2" key="1">
    <citation type="journal article" date="2019" name="Int. J. Syst. Evol. Microbiol.">
        <title>The Global Catalogue of Microorganisms (GCM) 10K type strain sequencing project: providing services to taxonomists for standard genome sequencing and annotation.</title>
        <authorList>
            <consortium name="The Broad Institute Genomics Platform"/>
            <consortium name="The Broad Institute Genome Sequencing Center for Infectious Disease"/>
            <person name="Wu L."/>
            <person name="Ma J."/>
        </authorList>
    </citation>
    <scope>NUCLEOTIDE SEQUENCE [LARGE SCALE GENOMIC DNA]</scope>
    <source>
        <strain evidence="2">JCM 3296</strain>
    </source>
</reference>
<gene>
    <name evidence="1" type="ORF">GCM10010178_42840</name>
</gene>
<organism evidence="1 2">
    <name type="scientific">Lentzea flava</name>
    <dbReference type="NCBI Taxonomy" id="103732"/>
    <lineage>
        <taxon>Bacteria</taxon>
        <taxon>Bacillati</taxon>
        <taxon>Actinomycetota</taxon>
        <taxon>Actinomycetes</taxon>
        <taxon>Pseudonocardiales</taxon>
        <taxon>Pseudonocardiaceae</taxon>
        <taxon>Lentzea</taxon>
    </lineage>
</organism>
<keyword evidence="2" id="KW-1185">Reference proteome</keyword>
<sequence length="98" mass="10911">MIIDDIGVDAAAYYVGMRRPFRIGVSLWATRSPEESSTGDLSLSWAHRWKRDFEEIAYVVVAEGTPVAWILCDGTPVLPDCKLSPSAHRFQMMIAPAL</sequence>
<dbReference type="Proteomes" id="UP000649573">
    <property type="component" value="Unassembled WGS sequence"/>
</dbReference>
<evidence type="ECO:0000313" key="2">
    <source>
        <dbReference type="Proteomes" id="UP000649573"/>
    </source>
</evidence>